<comment type="function">
    <text evidence="1">Putative transcription activator involved in regulating light control of development.</text>
</comment>
<comment type="subcellular location">
    <subcellularLocation>
        <location evidence="1">Nucleus</location>
    </subcellularLocation>
</comment>
<evidence type="ECO:0000256" key="1">
    <source>
        <dbReference type="RuleBase" id="RU367018"/>
    </source>
</evidence>
<reference evidence="2 3" key="1">
    <citation type="submission" date="2019-01" db="EMBL/GenBank/DDBJ databases">
        <title>Sequencing of cultivated peanut Arachis hypogaea provides insights into genome evolution and oil improvement.</title>
        <authorList>
            <person name="Chen X."/>
        </authorList>
    </citation>
    <scope>NUCLEOTIDE SEQUENCE [LARGE SCALE GENOMIC DNA]</scope>
    <source>
        <strain evidence="3">cv. Fuhuasheng</strain>
        <tissue evidence="2">Leaves</tissue>
    </source>
</reference>
<evidence type="ECO:0000313" key="3">
    <source>
        <dbReference type="Proteomes" id="UP000289738"/>
    </source>
</evidence>
<protein>
    <recommendedName>
        <fullName evidence="1">Protein FAR1-RELATED SEQUENCE</fullName>
    </recommendedName>
</protein>
<dbReference type="PANTHER" id="PTHR31669:SF297">
    <property type="entry name" value="PROTEIN FAR1-RELATED SEQUENCE"/>
    <property type="match status" value="1"/>
</dbReference>
<dbReference type="Proteomes" id="UP000289738">
    <property type="component" value="Chromosome A04"/>
</dbReference>
<evidence type="ECO:0000313" key="2">
    <source>
        <dbReference type="EMBL" id="RYR62392.1"/>
    </source>
</evidence>
<comment type="similarity">
    <text evidence="1">Belongs to the FHY3/FAR1 family.</text>
</comment>
<dbReference type="GO" id="GO:0006355">
    <property type="term" value="P:regulation of DNA-templated transcription"/>
    <property type="evidence" value="ECO:0007669"/>
    <property type="project" value="UniProtKB-UniRule"/>
</dbReference>
<dbReference type="GO" id="GO:0005634">
    <property type="term" value="C:nucleus"/>
    <property type="evidence" value="ECO:0007669"/>
    <property type="project" value="UniProtKB-SubCell"/>
</dbReference>
<dbReference type="GO" id="GO:0008270">
    <property type="term" value="F:zinc ion binding"/>
    <property type="evidence" value="ECO:0007669"/>
    <property type="project" value="UniProtKB-UniRule"/>
</dbReference>
<keyword evidence="3" id="KW-1185">Reference proteome</keyword>
<comment type="caution">
    <text evidence="2">The sequence shown here is derived from an EMBL/GenBank/DDBJ whole genome shotgun (WGS) entry which is preliminary data.</text>
</comment>
<keyword evidence="1" id="KW-0539">Nucleus</keyword>
<name>A0A445DGZ4_ARAHY</name>
<keyword evidence="1" id="KW-0863">Zinc-finger</keyword>
<gene>
    <name evidence="2" type="ORF">Ahy_A04g019932</name>
</gene>
<keyword evidence="1" id="KW-0862">Zinc</keyword>
<dbReference type="EMBL" id="SDMP01000004">
    <property type="protein sequence ID" value="RYR62392.1"/>
    <property type="molecule type" value="Genomic_DNA"/>
</dbReference>
<dbReference type="PANTHER" id="PTHR31669">
    <property type="entry name" value="PROTEIN FAR1-RELATED SEQUENCE 10-RELATED"/>
    <property type="match status" value="1"/>
</dbReference>
<accession>A0A445DGZ4</accession>
<organism evidence="2 3">
    <name type="scientific">Arachis hypogaea</name>
    <name type="common">Peanut</name>
    <dbReference type="NCBI Taxonomy" id="3818"/>
    <lineage>
        <taxon>Eukaryota</taxon>
        <taxon>Viridiplantae</taxon>
        <taxon>Streptophyta</taxon>
        <taxon>Embryophyta</taxon>
        <taxon>Tracheophyta</taxon>
        <taxon>Spermatophyta</taxon>
        <taxon>Magnoliopsida</taxon>
        <taxon>eudicotyledons</taxon>
        <taxon>Gunneridae</taxon>
        <taxon>Pentapetalae</taxon>
        <taxon>rosids</taxon>
        <taxon>fabids</taxon>
        <taxon>Fabales</taxon>
        <taxon>Fabaceae</taxon>
        <taxon>Papilionoideae</taxon>
        <taxon>50 kb inversion clade</taxon>
        <taxon>dalbergioids sensu lato</taxon>
        <taxon>Dalbergieae</taxon>
        <taxon>Pterocarpus clade</taxon>
        <taxon>Arachis</taxon>
    </lineage>
</organism>
<proteinExistence type="inferred from homology"/>
<sequence length="240" mass="28054">MKKIPSKLNGYKQHEEIEHEMSHYGVGDNKCLSVEVSNCMSFGSFSKIVIWIPIYLDHHLWAKMRSTQRNESMNAFLTILLCTTTHLSNFREQRERESDAADFYTHVYTHENFRDVQTQFREKVNCITRSIQSALGYTAYEALHMTRYHLKLNPSALLFELKGILCRHFLSTLSFERVNKMSSYWNDGVIITEELTGILHHTYNNAMVEMQEHKAKSKEKYSLSHNDALLEDINELQSPP</sequence>
<keyword evidence="1" id="KW-0479">Metal-binding</keyword>
<dbReference type="InterPro" id="IPR031052">
    <property type="entry name" value="FHY3/FAR1"/>
</dbReference>
<dbReference type="AlphaFoldDB" id="A0A445DGZ4"/>